<accession>A0AAV6LAL3</accession>
<keyword evidence="1" id="KW-0812">Transmembrane</keyword>
<keyword evidence="1" id="KW-1133">Transmembrane helix</keyword>
<reference evidence="2" key="1">
    <citation type="submission" date="2020-08" db="EMBL/GenBank/DDBJ databases">
        <title>Plant Genome Project.</title>
        <authorList>
            <person name="Zhang R.-G."/>
        </authorList>
    </citation>
    <scope>NUCLEOTIDE SEQUENCE</scope>
    <source>
        <strain evidence="2">WSP0</strain>
        <tissue evidence="2">Leaf</tissue>
    </source>
</reference>
<organism evidence="2 3">
    <name type="scientific">Rhododendron griersonianum</name>
    <dbReference type="NCBI Taxonomy" id="479676"/>
    <lineage>
        <taxon>Eukaryota</taxon>
        <taxon>Viridiplantae</taxon>
        <taxon>Streptophyta</taxon>
        <taxon>Embryophyta</taxon>
        <taxon>Tracheophyta</taxon>
        <taxon>Spermatophyta</taxon>
        <taxon>Magnoliopsida</taxon>
        <taxon>eudicotyledons</taxon>
        <taxon>Gunneridae</taxon>
        <taxon>Pentapetalae</taxon>
        <taxon>asterids</taxon>
        <taxon>Ericales</taxon>
        <taxon>Ericaceae</taxon>
        <taxon>Ericoideae</taxon>
        <taxon>Rhodoreae</taxon>
        <taxon>Rhododendron</taxon>
    </lineage>
</organism>
<comment type="caution">
    <text evidence="2">The sequence shown here is derived from an EMBL/GenBank/DDBJ whole genome shotgun (WGS) entry which is preliminary data.</text>
</comment>
<protein>
    <submittedName>
        <fullName evidence="2">Uncharacterized protein</fullName>
    </submittedName>
</protein>
<dbReference type="Pfam" id="PF04654">
    <property type="entry name" value="DUF599"/>
    <property type="match status" value="1"/>
</dbReference>
<feature type="transmembrane region" description="Helical" evidence="1">
    <location>
        <begin position="46"/>
        <end position="66"/>
    </location>
</feature>
<evidence type="ECO:0000313" key="3">
    <source>
        <dbReference type="Proteomes" id="UP000823749"/>
    </source>
</evidence>
<dbReference type="InterPro" id="IPR006747">
    <property type="entry name" value="DUF599"/>
</dbReference>
<evidence type="ECO:0000256" key="1">
    <source>
        <dbReference type="SAM" id="Phobius"/>
    </source>
</evidence>
<dbReference type="Proteomes" id="UP000823749">
    <property type="component" value="Chromosome 2"/>
</dbReference>
<gene>
    <name evidence="2" type="ORF">RHGRI_004715</name>
</gene>
<dbReference type="PANTHER" id="PTHR31168">
    <property type="entry name" value="OS02G0292800 PROTEIN"/>
    <property type="match status" value="1"/>
</dbReference>
<dbReference type="EMBL" id="JACTNZ010000002">
    <property type="protein sequence ID" value="KAG5561766.1"/>
    <property type="molecule type" value="Genomic_DNA"/>
</dbReference>
<keyword evidence="3" id="KW-1185">Reference proteome</keyword>
<dbReference type="AlphaFoldDB" id="A0AAV6LAL3"/>
<proteinExistence type="predicted"/>
<name>A0AAV6LAL3_9ERIC</name>
<keyword evidence="1" id="KW-0472">Membrane</keyword>
<evidence type="ECO:0000313" key="2">
    <source>
        <dbReference type="EMBL" id="KAG5561766.1"/>
    </source>
</evidence>
<feature type="transmembrane region" description="Helical" evidence="1">
    <location>
        <begin position="6"/>
        <end position="25"/>
    </location>
</feature>
<sequence length="84" mass="9701">MFHIGICMFCDISQVLYIHANYLIMIPDNKIRTKYVELVVIRGGDFWSLGLRALYFAINLLLWFFWPNSHVCYLGGYGGAPLLP</sequence>
<dbReference type="PANTHER" id="PTHR31168:SF21">
    <property type="entry name" value="EMB|CAB89385.1"/>
    <property type="match status" value="1"/>
</dbReference>